<dbReference type="AlphaFoldDB" id="A0A127A0D8"/>
<gene>
    <name evidence="7" type="ORF">SA2016_1665</name>
</gene>
<evidence type="ECO:0000256" key="1">
    <source>
        <dbReference type="ARBA" id="ARBA00005417"/>
    </source>
</evidence>
<dbReference type="PANTHER" id="PTHR43335:SF4">
    <property type="entry name" value="ABC TRANSPORTER, ATP-BINDING PROTEIN"/>
    <property type="match status" value="1"/>
</dbReference>
<evidence type="ECO:0000256" key="3">
    <source>
        <dbReference type="ARBA" id="ARBA00022741"/>
    </source>
</evidence>
<evidence type="ECO:0000313" key="7">
    <source>
        <dbReference type="EMBL" id="AMM32341.1"/>
    </source>
</evidence>
<dbReference type="PROSITE" id="PS00211">
    <property type="entry name" value="ABC_TRANSPORTER_1"/>
    <property type="match status" value="1"/>
</dbReference>
<keyword evidence="8" id="KW-1185">Reference proteome</keyword>
<feature type="compositionally biased region" description="Low complexity" evidence="5">
    <location>
        <begin position="279"/>
        <end position="290"/>
    </location>
</feature>
<proteinExistence type="inferred from homology"/>
<evidence type="ECO:0000259" key="6">
    <source>
        <dbReference type="PROSITE" id="PS50893"/>
    </source>
</evidence>
<dbReference type="PANTHER" id="PTHR43335">
    <property type="entry name" value="ABC TRANSPORTER, ATP-BINDING PROTEIN"/>
    <property type="match status" value="1"/>
</dbReference>
<dbReference type="Proteomes" id="UP000070134">
    <property type="component" value="Chromosome"/>
</dbReference>
<reference evidence="7 8" key="1">
    <citation type="submission" date="2016-02" db="EMBL/GenBank/DDBJ databases">
        <title>Complete genome of Sinomonas atrocyanea KCTC 3377.</title>
        <authorList>
            <person name="Kim K.M."/>
        </authorList>
    </citation>
    <scope>NUCLEOTIDE SEQUENCE [LARGE SCALE GENOMIC DNA]</scope>
    <source>
        <strain evidence="7 8">KCTC 3377</strain>
    </source>
</reference>
<dbReference type="PROSITE" id="PS50893">
    <property type="entry name" value="ABC_TRANSPORTER_2"/>
    <property type="match status" value="1"/>
</dbReference>
<dbReference type="STRING" id="37927.SA2016_1665"/>
<dbReference type="GO" id="GO:0005524">
    <property type="term" value="F:ATP binding"/>
    <property type="evidence" value="ECO:0007669"/>
    <property type="project" value="UniProtKB-KW"/>
</dbReference>
<dbReference type="InterPro" id="IPR017871">
    <property type="entry name" value="ABC_transporter-like_CS"/>
</dbReference>
<dbReference type="Pfam" id="PF00005">
    <property type="entry name" value="ABC_tran"/>
    <property type="match status" value="1"/>
</dbReference>
<feature type="region of interest" description="Disordered" evidence="5">
    <location>
        <begin position="279"/>
        <end position="299"/>
    </location>
</feature>
<dbReference type="OrthoDB" id="9804819at2"/>
<keyword evidence="3" id="KW-0547">Nucleotide-binding</keyword>
<dbReference type="SUPFAM" id="SSF52540">
    <property type="entry name" value="P-loop containing nucleoside triphosphate hydrolases"/>
    <property type="match status" value="1"/>
</dbReference>
<accession>A0A127A0D8</accession>
<dbReference type="Gene3D" id="3.40.50.300">
    <property type="entry name" value="P-loop containing nucleotide triphosphate hydrolases"/>
    <property type="match status" value="1"/>
</dbReference>
<evidence type="ECO:0000256" key="4">
    <source>
        <dbReference type="ARBA" id="ARBA00022840"/>
    </source>
</evidence>
<dbReference type="InterPro" id="IPR027417">
    <property type="entry name" value="P-loop_NTPase"/>
</dbReference>
<dbReference type="InterPro" id="IPR003593">
    <property type="entry name" value="AAA+_ATPase"/>
</dbReference>
<dbReference type="GO" id="GO:0016887">
    <property type="term" value="F:ATP hydrolysis activity"/>
    <property type="evidence" value="ECO:0007669"/>
    <property type="project" value="InterPro"/>
</dbReference>
<keyword evidence="2" id="KW-0813">Transport</keyword>
<protein>
    <submittedName>
        <fullName evidence="7">Multidrug ABC transporter ATP-binding protein</fullName>
    </submittedName>
</protein>
<sequence length="340" mass="34582">MTAGPDAARTRPGAEGAAIRTHALTKRFGAHTAVDALALEVPRGTVFGFLGPNGSGKTTTIRMLLGLVAPSSGRAEVLGEPMPRGAREVLPRVGALVEGPAFYPFLTGAANLARFDAADPLTARATCRARVGAALERVGLTHAAGKKVHAYSLGMKQRLGLAAALLAPRDLLVLDEPTNGLDPQGTREVRGLIRSLAEDGTTVFVSSHLLAEVEQICTHAAVLRAGRLVAQGTLDALRAGARPRIEVRTPDAAAAAGVLRGLGLHVEPAGPGTVVAVVGGTADDGGDPPAADGPPGAPPAEDVVAALVAAGVRVRGFSAEAMTLEERFVELTGEGFDVAG</sequence>
<dbReference type="SMART" id="SM00382">
    <property type="entry name" value="AAA"/>
    <property type="match status" value="1"/>
</dbReference>
<organism evidence="7 8">
    <name type="scientific">Sinomonas atrocyanea</name>
    <dbReference type="NCBI Taxonomy" id="37927"/>
    <lineage>
        <taxon>Bacteria</taxon>
        <taxon>Bacillati</taxon>
        <taxon>Actinomycetota</taxon>
        <taxon>Actinomycetes</taxon>
        <taxon>Micrococcales</taxon>
        <taxon>Micrococcaceae</taxon>
        <taxon>Sinomonas</taxon>
    </lineage>
</organism>
<name>A0A127A0D8_9MICC</name>
<evidence type="ECO:0000256" key="5">
    <source>
        <dbReference type="SAM" id="MobiDB-lite"/>
    </source>
</evidence>
<dbReference type="RefSeq" id="WP_066497237.1">
    <property type="nucleotide sequence ID" value="NZ_BJMO01000014.1"/>
</dbReference>
<dbReference type="PATRIC" id="fig|37927.3.peg.1714"/>
<evidence type="ECO:0000313" key="8">
    <source>
        <dbReference type="Proteomes" id="UP000070134"/>
    </source>
</evidence>
<evidence type="ECO:0000256" key="2">
    <source>
        <dbReference type="ARBA" id="ARBA00022448"/>
    </source>
</evidence>
<dbReference type="KEGG" id="satk:SA2016_1665"/>
<feature type="domain" description="ABC transporter" evidence="6">
    <location>
        <begin position="19"/>
        <end position="250"/>
    </location>
</feature>
<dbReference type="InterPro" id="IPR003439">
    <property type="entry name" value="ABC_transporter-like_ATP-bd"/>
</dbReference>
<dbReference type="EMBL" id="CP014518">
    <property type="protein sequence ID" value="AMM32341.1"/>
    <property type="molecule type" value="Genomic_DNA"/>
</dbReference>
<keyword evidence="4 7" id="KW-0067">ATP-binding</keyword>
<comment type="similarity">
    <text evidence="1">Belongs to the ABC transporter superfamily.</text>
</comment>